<sequence>MVTVDTCFEHYASAGFDFFVKGFQAVGLALSVASGMYIFRNYKGRFYDGSVLSERLSAVVLAVSSLISVVGMYSIFSTIGTYLINDMSVRHYSIALVTCLLICLTNMIFLMRGYHFIFHLTSKHTRQKTPHLYVMAVVYVLLAALESGLQIYTSFFAVRSTVRSTSILDKWQILVLNRVWTVCCEVYFMSK</sequence>
<comment type="caution">
    <text evidence="2">The sequence shown here is derived from an EMBL/GenBank/DDBJ whole genome shotgun (WGS) entry which is preliminary data.</text>
</comment>
<keyword evidence="3" id="KW-1185">Reference proteome</keyword>
<keyword evidence="1" id="KW-1133">Transmembrane helix</keyword>
<proteinExistence type="predicted"/>
<dbReference type="Proteomes" id="UP000265618">
    <property type="component" value="Unassembled WGS sequence"/>
</dbReference>
<accession>A0A9K3D5N1</accession>
<keyword evidence="1" id="KW-0812">Transmembrane</keyword>
<organism evidence="2 3">
    <name type="scientific">Kipferlia bialata</name>
    <dbReference type="NCBI Taxonomy" id="797122"/>
    <lineage>
        <taxon>Eukaryota</taxon>
        <taxon>Metamonada</taxon>
        <taxon>Carpediemonas-like organisms</taxon>
        <taxon>Kipferlia</taxon>
    </lineage>
</organism>
<name>A0A9K3D5N1_9EUKA</name>
<feature type="non-terminal residue" evidence="2">
    <location>
        <position position="1"/>
    </location>
</feature>
<gene>
    <name evidence="2" type="ORF">KIPB_010411</name>
</gene>
<evidence type="ECO:0000313" key="3">
    <source>
        <dbReference type="Proteomes" id="UP000265618"/>
    </source>
</evidence>
<feature type="transmembrane region" description="Helical" evidence="1">
    <location>
        <begin position="59"/>
        <end position="84"/>
    </location>
</feature>
<evidence type="ECO:0000256" key="1">
    <source>
        <dbReference type="SAM" id="Phobius"/>
    </source>
</evidence>
<dbReference type="AlphaFoldDB" id="A0A9K3D5N1"/>
<protein>
    <submittedName>
        <fullName evidence="2">Uncharacterized protein</fullName>
    </submittedName>
</protein>
<keyword evidence="1" id="KW-0472">Membrane</keyword>
<feature type="transmembrane region" description="Helical" evidence="1">
    <location>
        <begin position="18"/>
        <end position="39"/>
    </location>
</feature>
<dbReference type="EMBL" id="BDIP01003865">
    <property type="protein sequence ID" value="GIQ88210.1"/>
    <property type="molecule type" value="Genomic_DNA"/>
</dbReference>
<evidence type="ECO:0000313" key="2">
    <source>
        <dbReference type="EMBL" id="GIQ88210.1"/>
    </source>
</evidence>
<feature type="transmembrane region" description="Helical" evidence="1">
    <location>
        <begin position="90"/>
        <end position="111"/>
    </location>
</feature>
<reference evidence="2 3" key="1">
    <citation type="journal article" date="2018" name="PLoS ONE">
        <title>The draft genome of Kipferlia bialata reveals reductive genome evolution in fornicate parasites.</title>
        <authorList>
            <person name="Tanifuji G."/>
            <person name="Takabayashi S."/>
            <person name="Kume K."/>
            <person name="Takagi M."/>
            <person name="Nakayama T."/>
            <person name="Kamikawa R."/>
            <person name="Inagaki Y."/>
            <person name="Hashimoto T."/>
        </authorList>
    </citation>
    <scope>NUCLEOTIDE SEQUENCE [LARGE SCALE GENOMIC DNA]</scope>
    <source>
        <strain evidence="2">NY0173</strain>
    </source>
</reference>
<feature type="transmembrane region" description="Helical" evidence="1">
    <location>
        <begin position="132"/>
        <end position="151"/>
    </location>
</feature>